<dbReference type="Pfam" id="PF04413">
    <property type="entry name" value="Glycos_transf_N"/>
    <property type="match status" value="1"/>
</dbReference>
<keyword evidence="4 9" id="KW-0808">Transferase</keyword>
<evidence type="ECO:0000256" key="1">
    <source>
        <dbReference type="ARBA" id="ARBA00004713"/>
    </source>
</evidence>
<keyword evidence="9" id="KW-0472">Membrane</keyword>
<evidence type="ECO:0000256" key="5">
    <source>
        <dbReference type="ARBA" id="ARBA00031445"/>
    </source>
</evidence>
<dbReference type="GO" id="GO:0009245">
    <property type="term" value="P:lipid A biosynthetic process"/>
    <property type="evidence" value="ECO:0007669"/>
    <property type="project" value="TreeGrafter"/>
</dbReference>
<keyword evidence="12" id="KW-1185">Reference proteome</keyword>
<evidence type="ECO:0000256" key="9">
    <source>
        <dbReference type="RuleBase" id="RU365103"/>
    </source>
</evidence>
<dbReference type="PANTHER" id="PTHR42755:SF1">
    <property type="entry name" value="3-DEOXY-D-MANNO-OCTULOSONIC ACID TRANSFERASE, MITOCHONDRIAL-RELATED"/>
    <property type="match status" value="1"/>
</dbReference>
<evidence type="ECO:0000256" key="3">
    <source>
        <dbReference type="ARBA" id="ARBA00019077"/>
    </source>
</evidence>
<keyword evidence="9" id="KW-0812">Transmembrane</keyword>
<comment type="caution">
    <text evidence="11">The sequence shown here is derived from an EMBL/GenBank/DDBJ whole genome shotgun (WGS) entry which is preliminary data.</text>
</comment>
<comment type="catalytic activity">
    <reaction evidence="6 9">
        <text>lipid IVA (E. coli) + CMP-3-deoxy-beta-D-manno-octulosonate = alpha-Kdo-(2-&gt;6)-lipid IVA (E. coli) + CMP + H(+)</text>
        <dbReference type="Rhea" id="RHEA:28066"/>
        <dbReference type="ChEBI" id="CHEBI:15378"/>
        <dbReference type="ChEBI" id="CHEBI:58603"/>
        <dbReference type="ChEBI" id="CHEBI:60364"/>
        <dbReference type="ChEBI" id="CHEBI:60377"/>
        <dbReference type="ChEBI" id="CHEBI:85987"/>
        <dbReference type="EC" id="2.4.99.12"/>
    </reaction>
</comment>
<dbReference type="Gene3D" id="3.40.50.11720">
    <property type="entry name" value="3-Deoxy-D-manno-octulosonic-acid transferase, N-terminal domain"/>
    <property type="match status" value="1"/>
</dbReference>
<evidence type="ECO:0000256" key="4">
    <source>
        <dbReference type="ARBA" id="ARBA00022679"/>
    </source>
</evidence>
<dbReference type="GO" id="GO:0009244">
    <property type="term" value="P:lipopolysaccharide core region biosynthetic process"/>
    <property type="evidence" value="ECO:0007669"/>
    <property type="project" value="UniProtKB-UniRule"/>
</dbReference>
<protein>
    <recommendedName>
        <fullName evidence="3 9">3-deoxy-D-manno-octulosonic acid transferase</fullName>
        <shortName evidence="9">Kdo transferase</shortName>
        <ecNumber evidence="2 9">2.4.99.12</ecNumber>
    </recommendedName>
    <alternativeName>
        <fullName evidence="5 9">Lipid IV(A) 3-deoxy-D-manno-octulosonic acid transferase</fullName>
    </alternativeName>
</protein>
<evidence type="ECO:0000313" key="11">
    <source>
        <dbReference type="EMBL" id="RKF22148.1"/>
    </source>
</evidence>
<dbReference type="Proteomes" id="UP000286482">
    <property type="component" value="Unassembled WGS sequence"/>
</dbReference>
<dbReference type="InterPro" id="IPR007507">
    <property type="entry name" value="Glycos_transf_N"/>
</dbReference>
<evidence type="ECO:0000256" key="6">
    <source>
        <dbReference type="ARBA" id="ARBA00049183"/>
    </source>
</evidence>
<evidence type="ECO:0000313" key="12">
    <source>
        <dbReference type="Proteomes" id="UP000286482"/>
    </source>
</evidence>
<feature type="site" description="Transition state stabilizer" evidence="8">
    <location>
        <position position="210"/>
    </location>
</feature>
<accession>A0A420EN94</accession>
<dbReference type="UniPathway" id="UPA00958"/>
<dbReference type="AlphaFoldDB" id="A0A420EN94"/>
<feature type="site" description="Transition state stabilizer" evidence="8">
    <location>
        <position position="134"/>
    </location>
</feature>
<keyword evidence="9" id="KW-0448">Lipopolysaccharide biosynthesis</keyword>
<sequence length="423" mass="48107">MGGSIILARLFYNLFSILLVIPMLVKLYKPKNDQPQFGLRWVEHFGFGSKGCFDIWVHAVSVGEVIGITPLIVELKQQQPELNILITTTTATGAEQVEKQLSALVEHRYAPLDFWPCVWLFFSRYQFKQYWIMETELWPNCLAFAKRRRVKVVLVNARMSQRSEKRYQKLKFTRSMVFSNLDLVLAQTEADAQRFESLGSTLVSTTGSLKFDLSDPKAWQTQAVKLQPSLFGERSIWVIASSHEAEEPQVHQLLMKVLKTEPNALCIWVPRHPERFSAVAQTLEQNKIRYCRRSQQQQPSFDTQVYLADTMGEMMLWYSMAEVAFIGGSLCLVGGHNYLEAAAVACPCVAGCSDFNFVLISQQLQAVSHLYLSDDLDSLCQKITDYLQDPVLVQRDGQAGLQIVQQNRGALHRTLEALTINSK</sequence>
<dbReference type="GO" id="GO:0043842">
    <property type="term" value="F:Kdo transferase activity"/>
    <property type="evidence" value="ECO:0007669"/>
    <property type="project" value="UniProtKB-EC"/>
</dbReference>
<dbReference type="SUPFAM" id="SSF53756">
    <property type="entry name" value="UDP-Glycosyltransferase/glycogen phosphorylase"/>
    <property type="match status" value="1"/>
</dbReference>
<dbReference type="GO" id="GO:0005886">
    <property type="term" value="C:plasma membrane"/>
    <property type="evidence" value="ECO:0007669"/>
    <property type="project" value="UniProtKB-SubCell"/>
</dbReference>
<keyword evidence="9" id="KW-1003">Cell membrane</keyword>
<dbReference type="InterPro" id="IPR038107">
    <property type="entry name" value="Glycos_transf_N_sf"/>
</dbReference>
<dbReference type="Gene3D" id="3.40.50.2000">
    <property type="entry name" value="Glycogen Phosphorylase B"/>
    <property type="match status" value="1"/>
</dbReference>
<feature type="transmembrane region" description="Helical" evidence="9">
    <location>
        <begin position="6"/>
        <end position="25"/>
    </location>
</feature>
<keyword evidence="9" id="KW-1133">Transmembrane helix</keyword>
<comment type="pathway">
    <text evidence="1 9">Bacterial outer membrane biogenesis; LPS core biosynthesis.</text>
</comment>
<dbReference type="PANTHER" id="PTHR42755">
    <property type="entry name" value="3-DEOXY-MANNO-OCTULOSONATE CYTIDYLYLTRANSFERASE"/>
    <property type="match status" value="1"/>
</dbReference>
<feature type="active site" description="Proton acceptor" evidence="7">
    <location>
        <position position="64"/>
    </location>
</feature>
<evidence type="ECO:0000256" key="8">
    <source>
        <dbReference type="PIRSR" id="PIRSR639901-2"/>
    </source>
</evidence>
<comment type="subcellular location">
    <subcellularLocation>
        <location evidence="9">Cell membrane</location>
    </subcellularLocation>
</comment>
<dbReference type="EMBL" id="RAQO01000001">
    <property type="protein sequence ID" value="RKF22148.1"/>
    <property type="molecule type" value="Genomic_DNA"/>
</dbReference>
<dbReference type="EC" id="2.4.99.12" evidence="2 9"/>
<organism evidence="11 12">
    <name type="scientific">Alginatibacterium sediminis</name>
    <dbReference type="NCBI Taxonomy" id="2164068"/>
    <lineage>
        <taxon>Bacteria</taxon>
        <taxon>Pseudomonadati</taxon>
        <taxon>Pseudomonadota</taxon>
        <taxon>Gammaproteobacteria</taxon>
        <taxon>Alteromonadales</taxon>
        <taxon>Alteromonadaceae</taxon>
        <taxon>Alginatibacterium</taxon>
    </lineage>
</organism>
<dbReference type="NCBIfam" id="NF004388">
    <property type="entry name" value="PRK05749.1-4"/>
    <property type="match status" value="1"/>
</dbReference>
<evidence type="ECO:0000256" key="7">
    <source>
        <dbReference type="PIRSR" id="PIRSR639901-1"/>
    </source>
</evidence>
<name>A0A420EN94_9ALTE</name>
<proteinExistence type="inferred from homology"/>
<reference evidence="11 12" key="1">
    <citation type="submission" date="2018-09" db="EMBL/GenBank/DDBJ databases">
        <authorList>
            <person name="Wang Z."/>
        </authorList>
    </citation>
    <scope>NUCLEOTIDE SEQUENCE [LARGE SCALE GENOMIC DNA]</scope>
    <source>
        <strain evidence="11 12">ALS 81</strain>
    </source>
</reference>
<dbReference type="InterPro" id="IPR039901">
    <property type="entry name" value="Kdotransferase"/>
</dbReference>
<comment type="similarity">
    <text evidence="9">Belongs to the glycosyltransferase group 1 family.</text>
</comment>
<evidence type="ECO:0000256" key="2">
    <source>
        <dbReference type="ARBA" id="ARBA00012621"/>
    </source>
</evidence>
<gene>
    <name evidence="11" type="ORF">DBZ36_00440</name>
</gene>
<evidence type="ECO:0000259" key="10">
    <source>
        <dbReference type="Pfam" id="PF04413"/>
    </source>
</evidence>
<feature type="domain" description="3-deoxy-D-manno-octulosonic-acid transferase N-terminal" evidence="10">
    <location>
        <begin position="40"/>
        <end position="212"/>
    </location>
</feature>
<comment type="function">
    <text evidence="9">Involved in lipopolysaccharide (LPS) biosynthesis. Catalyzes the transfer of 3-deoxy-D-manno-octulosonate (Kdo) residue(s) from CMP-Kdo to lipid IV(A), the tetraacyldisaccharide-1,4'-bisphosphate precursor of lipid A.</text>
</comment>